<reference evidence="2 3" key="1">
    <citation type="submission" date="2014-05" db="EMBL/GenBank/DDBJ databases">
        <authorList>
            <person name="Rizzardi K."/>
            <person name="Winiecka-Krusnell J."/>
            <person name="Ramliden M."/>
            <person name="Alm E."/>
            <person name="Andersson S."/>
            <person name="Byfors S."/>
        </authorList>
    </citation>
    <scope>NUCLEOTIDE SEQUENCE [LARGE SCALE GENOMIC DNA]</scope>
    <source>
        <strain evidence="2 3">LEGN</strain>
    </source>
</reference>
<gene>
    <name evidence="2" type="ORF">EP47_11630</name>
</gene>
<evidence type="ECO:0000256" key="1">
    <source>
        <dbReference type="SAM" id="SignalP"/>
    </source>
</evidence>
<dbReference type="CDD" id="cd22893">
    <property type="entry name" value="PlcA-like"/>
    <property type="match status" value="1"/>
</dbReference>
<feature type="signal peptide" evidence="1">
    <location>
        <begin position="1"/>
        <end position="21"/>
    </location>
</feature>
<evidence type="ECO:0000313" key="3">
    <source>
        <dbReference type="Proteomes" id="UP000054422"/>
    </source>
</evidence>
<accession>A0A0A2SUK0</accession>
<evidence type="ECO:0000313" key="2">
    <source>
        <dbReference type="EMBL" id="KGP64412.1"/>
    </source>
</evidence>
<dbReference type="AlphaFoldDB" id="A0A0A2SUK0"/>
<keyword evidence="1" id="KW-0732">Signal</keyword>
<sequence>MLKNITRALSLSLLVTHNLSANEASSIKTFTPPTTTQLLEKFGAGFANLEHKTIGDLVTLYLPNANTSGESVKLTLPNGIQLSYGDIIMYGGDIFGSPETPISNCAEKDRLTCFQAQFDALGTVGKKQDKSCSNPFNQISYLNQYFVKLANELEQAHQNGTSDWDYYKQHETNISKELNKLTCGGSIVSAFLPFGNYIKLAQVNYDHFIPDSLIAYKTGHRVALETALLGYKKRQEGLVKEANKLLELAYAQNAFANHYLTDSFSAGHMRTPRRAIGKDILLPAVLNLLIANLMHNEDNKHGLNVVNAEGTSWFAYGDGYLYKPEAELQRAVMLDAMQRSADGIYNTFMTGVIPEHYAEMDVFPDYSLIEQLNDSAPLFKVENGTLLKRVKNKDYYDHHWTKYWSGLVTLIEFQIDKI</sequence>
<name>A0A0A2SUK0_9GAMM</name>
<protein>
    <submittedName>
        <fullName evidence="2">Phospholipase C</fullName>
    </submittedName>
</protein>
<dbReference type="Proteomes" id="UP000054422">
    <property type="component" value="Unassembled WGS sequence"/>
</dbReference>
<keyword evidence="3" id="KW-1185">Reference proteome</keyword>
<feature type="chain" id="PRO_5002004561" evidence="1">
    <location>
        <begin position="22"/>
        <end position="418"/>
    </location>
</feature>
<dbReference type="InterPro" id="IPR049756">
    <property type="entry name" value="PlcA-like_dom"/>
</dbReference>
<proteinExistence type="predicted"/>
<comment type="caution">
    <text evidence="2">The sequence shown here is derived from an EMBL/GenBank/DDBJ whole genome shotgun (WGS) entry which is preliminary data.</text>
</comment>
<dbReference type="STRING" id="1498499.EP47_11630"/>
<organism evidence="2 3">
    <name type="scientific">Legionella norrlandica</name>
    <dbReference type="NCBI Taxonomy" id="1498499"/>
    <lineage>
        <taxon>Bacteria</taxon>
        <taxon>Pseudomonadati</taxon>
        <taxon>Pseudomonadota</taxon>
        <taxon>Gammaproteobacteria</taxon>
        <taxon>Legionellales</taxon>
        <taxon>Legionellaceae</taxon>
        <taxon>Legionella</taxon>
    </lineage>
</organism>
<dbReference type="OrthoDB" id="737780at2"/>
<dbReference type="EMBL" id="JNCF01000001">
    <property type="protein sequence ID" value="KGP64412.1"/>
    <property type="molecule type" value="Genomic_DNA"/>
</dbReference>
<dbReference type="RefSeq" id="WP_035886209.1">
    <property type="nucleotide sequence ID" value="NZ_JNCF01000001.1"/>
</dbReference>